<reference evidence="1 4" key="2">
    <citation type="submission" date="2019-06" db="EMBL/GenBank/DDBJ databases">
        <title>Whole genome shotgun sequence of Brevibacillus agri NBRC 15538.</title>
        <authorList>
            <person name="Hosoyama A."/>
            <person name="Uohara A."/>
            <person name="Ohji S."/>
            <person name="Ichikawa N."/>
        </authorList>
    </citation>
    <scope>NUCLEOTIDE SEQUENCE [LARGE SCALE GENOMIC DNA]</scope>
    <source>
        <strain evidence="1 4">NBRC 15538</strain>
    </source>
</reference>
<dbReference type="EMBL" id="BJOD01000045">
    <property type="protein sequence ID" value="GED27609.1"/>
    <property type="molecule type" value="Genomic_DNA"/>
</dbReference>
<sequence>MKKLATFLLATTILALFIIGCSKPSTPEQVQGLGKEEAAQIAAAAVRQYYHVSVDTADREITLEDPAKLIDAATGEPIYKGVPVHALLRGEPKSGDISGYHAIIEPKTKQLLSLSIDVIGKDGEKATKTIAEAELEKAAADFVRSQNLLATANFQLIRTSEPTDNDLKRYFYYSDGHNSIAIGVDTALKQVVTFTYD</sequence>
<dbReference type="OrthoDB" id="2466062at2"/>
<dbReference type="AlphaFoldDB" id="A0A3M8ANC2"/>
<dbReference type="Proteomes" id="UP000317180">
    <property type="component" value="Unassembled WGS sequence"/>
</dbReference>
<dbReference type="PROSITE" id="PS51257">
    <property type="entry name" value="PROKAR_LIPOPROTEIN"/>
    <property type="match status" value="1"/>
</dbReference>
<reference evidence="2 3" key="1">
    <citation type="submission" date="2018-10" db="EMBL/GenBank/DDBJ databases">
        <title>Phylogenomics of Brevibacillus.</title>
        <authorList>
            <person name="Dunlap C."/>
        </authorList>
    </citation>
    <scope>NUCLEOTIDE SEQUENCE [LARGE SCALE GENOMIC DNA]</scope>
    <source>
        <strain evidence="2 3">NRRL NRS 1219</strain>
    </source>
</reference>
<dbReference type="RefSeq" id="WP_005826742.1">
    <property type="nucleotide sequence ID" value="NZ_BJOD01000045.1"/>
</dbReference>
<evidence type="ECO:0000313" key="4">
    <source>
        <dbReference type="Proteomes" id="UP000317180"/>
    </source>
</evidence>
<dbReference type="EMBL" id="RHHN01000053">
    <property type="protein sequence ID" value="RNB52714.1"/>
    <property type="molecule type" value="Genomic_DNA"/>
</dbReference>
<gene>
    <name evidence="1" type="ORF">BAG01nite_37110</name>
    <name evidence="2" type="ORF">EB820_18525</name>
</gene>
<evidence type="ECO:0000313" key="2">
    <source>
        <dbReference type="EMBL" id="RNB52714.1"/>
    </source>
</evidence>
<evidence type="ECO:0000313" key="1">
    <source>
        <dbReference type="EMBL" id="GED27609.1"/>
    </source>
</evidence>
<protein>
    <recommendedName>
        <fullName evidence="5">PepSY domain-containing protein</fullName>
    </recommendedName>
</protein>
<comment type="caution">
    <text evidence="2">The sequence shown here is derived from an EMBL/GenBank/DDBJ whole genome shotgun (WGS) entry which is preliminary data.</text>
</comment>
<name>A0A3M8ANC2_9BACL</name>
<organism evidence="2 3">
    <name type="scientific">Brevibacillus agri</name>
    <dbReference type="NCBI Taxonomy" id="51101"/>
    <lineage>
        <taxon>Bacteria</taxon>
        <taxon>Bacillati</taxon>
        <taxon>Bacillota</taxon>
        <taxon>Bacilli</taxon>
        <taxon>Bacillales</taxon>
        <taxon>Paenibacillaceae</taxon>
        <taxon>Brevibacillus</taxon>
    </lineage>
</organism>
<dbReference type="GeneID" id="82813646"/>
<accession>A0A3M8ANC2</accession>
<evidence type="ECO:0008006" key="5">
    <source>
        <dbReference type="Google" id="ProtNLM"/>
    </source>
</evidence>
<evidence type="ECO:0000313" key="3">
    <source>
        <dbReference type="Proteomes" id="UP000276178"/>
    </source>
</evidence>
<proteinExistence type="predicted"/>
<dbReference type="Proteomes" id="UP000276178">
    <property type="component" value="Unassembled WGS sequence"/>
</dbReference>
<keyword evidence="4" id="KW-1185">Reference proteome</keyword>